<evidence type="ECO:0000256" key="5">
    <source>
        <dbReference type="ARBA" id="ARBA00022695"/>
    </source>
</evidence>
<feature type="domain" description="Helix-hairpin-helix DNA-binding motif class 1" evidence="9">
    <location>
        <begin position="123"/>
        <end position="142"/>
    </location>
</feature>
<dbReference type="RefSeq" id="WP_354219206.1">
    <property type="nucleotide sequence ID" value="NZ_JBEPMX010000002.1"/>
</dbReference>
<evidence type="ECO:0000259" key="10">
    <source>
        <dbReference type="SMART" id="SM00481"/>
    </source>
</evidence>
<keyword evidence="6" id="KW-0235">DNA replication</keyword>
<dbReference type="InterPro" id="IPR050243">
    <property type="entry name" value="PHP_phosphatase"/>
</dbReference>
<dbReference type="InterPro" id="IPR047967">
    <property type="entry name" value="PolX_PHP"/>
</dbReference>
<dbReference type="PANTHER" id="PTHR36928:SF1">
    <property type="entry name" value="PHOSPHATASE YCDX-RELATED"/>
    <property type="match status" value="1"/>
</dbReference>
<dbReference type="Pfam" id="PF02811">
    <property type="entry name" value="PHP"/>
    <property type="match status" value="1"/>
</dbReference>
<evidence type="ECO:0000256" key="2">
    <source>
        <dbReference type="ARBA" id="ARBA00012417"/>
    </source>
</evidence>
<feature type="domain" description="Helix-hairpin-helix DNA-binding motif class 1" evidence="9">
    <location>
        <begin position="48"/>
        <end position="67"/>
    </location>
</feature>
<dbReference type="InterPro" id="IPR016195">
    <property type="entry name" value="Pol/histidinol_Pase-like"/>
</dbReference>
<dbReference type="SUPFAM" id="SSF47802">
    <property type="entry name" value="DNA polymerase beta, N-terminal domain-like"/>
    <property type="match status" value="1"/>
</dbReference>
<dbReference type="Gene3D" id="1.10.150.20">
    <property type="entry name" value="5' to 3' exonuclease, C-terminal subdomain"/>
    <property type="match status" value="1"/>
</dbReference>
<protein>
    <recommendedName>
        <fullName evidence="2">DNA-directed DNA polymerase</fullName>
        <ecNumber evidence="2">2.7.7.7</ecNumber>
    </recommendedName>
</protein>
<comment type="cofactor">
    <cofactor evidence="1">
        <name>Mg(2+)</name>
        <dbReference type="ChEBI" id="CHEBI:18420"/>
    </cofactor>
</comment>
<dbReference type="InterPro" id="IPR003141">
    <property type="entry name" value="Pol/His_phosphatase_N"/>
</dbReference>
<feature type="domain" description="DNA-directed DNA polymerase X" evidence="11">
    <location>
        <begin position="1"/>
        <end position="314"/>
    </location>
</feature>
<dbReference type="Gene3D" id="3.30.210.10">
    <property type="entry name" value="DNA polymerase, thumb domain"/>
    <property type="match status" value="1"/>
</dbReference>
<evidence type="ECO:0000256" key="7">
    <source>
        <dbReference type="ARBA" id="ARBA00022932"/>
    </source>
</evidence>
<dbReference type="SMART" id="SM00483">
    <property type="entry name" value="POLXc"/>
    <property type="match status" value="1"/>
</dbReference>
<dbReference type="Pfam" id="PF14791">
    <property type="entry name" value="DNA_pol_B_thumb"/>
    <property type="match status" value="1"/>
</dbReference>
<dbReference type="InterPro" id="IPR010996">
    <property type="entry name" value="HHH_MUS81"/>
</dbReference>
<dbReference type="PANTHER" id="PTHR36928">
    <property type="entry name" value="PHOSPHATASE YCDX-RELATED"/>
    <property type="match status" value="1"/>
</dbReference>
<evidence type="ECO:0000259" key="11">
    <source>
        <dbReference type="SMART" id="SM00483"/>
    </source>
</evidence>
<dbReference type="InterPro" id="IPR027421">
    <property type="entry name" value="DNA_pol_lamdba_lyase_dom_sf"/>
</dbReference>
<dbReference type="Gene3D" id="3.20.20.140">
    <property type="entry name" value="Metal-dependent hydrolases"/>
    <property type="match status" value="1"/>
</dbReference>
<accession>A0ABV2KSN0</accession>
<dbReference type="EC" id="2.7.7.7" evidence="2"/>
<dbReference type="Pfam" id="PF14716">
    <property type="entry name" value="HHH_8"/>
    <property type="match status" value="1"/>
</dbReference>
<sequence>MDKKQVIKHLESIAVHLELKGENAFKISAYRKAAQALERDDRSLNEIEDIGSLSGVGKGTKAVIEEFIANEETETLNQLKRDVPEGLIPLLNVQGLGGKKLSRLYHELGVTDEASLRAASENGDIEALSGFGKKSVEKIIKALDEQGTRPERLPIASVIPTYEALVSELDQLEDIERYAIAGSFRRLREDVKDLDFIIATNQAESVANQLVNLSGVKEVEAKGETKVTVVVTGEWDMSVDFRLVEPDAFVTTLHHFTGSKDHNVEMRRLAKEQGYKISEYGIEHVETGEVETFTTEEAFFERLGLTFIPPELRETGEEVEMTMPNLISIDDVQGDLHMHTTWSDGAQSLEEMVVKAREFGYHFMAVTDHSKYLQVANGLNEERLRKQRTMIDEMNAKYDDIHIFAGVEMDILPDGSLDFDDDMLAELDFVIASIHSSFNQDEETIMTRLVNAIQNPYVDMIAHPTGRLIGKRSGYPVNVEQFIEQAVEHDTIIELNANPNRLDLTWSWLKVAQERGAKIAINTDAHNYQMLNDMATGIQAARKGWIEPETVVNTWSVEAIQQFLTKKKGEASER</sequence>
<keyword evidence="5" id="KW-0548">Nucleotidyltransferase</keyword>
<evidence type="ECO:0000256" key="1">
    <source>
        <dbReference type="ARBA" id="ARBA00001946"/>
    </source>
</evidence>
<dbReference type="InterPro" id="IPR004013">
    <property type="entry name" value="PHP_dom"/>
</dbReference>
<keyword evidence="13" id="KW-1185">Reference proteome</keyword>
<dbReference type="CDD" id="cd00141">
    <property type="entry name" value="NT_POLXc"/>
    <property type="match status" value="1"/>
</dbReference>
<dbReference type="NCBIfam" id="NF006375">
    <property type="entry name" value="PRK08609.1"/>
    <property type="match status" value="1"/>
</dbReference>
<dbReference type="Gene3D" id="3.30.460.10">
    <property type="entry name" value="Beta Polymerase, domain 2"/>
    <property type="match status" value="1"/>
</dbReference>
<evidence type="ECO:0000256" key="3">
    <source>
        <dbReference type="ARBA" id="ARBA00022634"/>
    </source>
</evidence>
<keyword evidence="7" id="KW-0239">DNA-directed DNA polymerase</keyword>
<gene>
    <name evidence="12" type="ORF">ABID56_000672</name>
</gene>
<dbReference type="SMART" id="SM00481">
    <property type="entry name" value="POLIIIAc"/>
    <property type="match status" value="1"/>
</dbReference>
<comment type="catalytic activity">
    <reaction evidence="8">
        <text>DNA(n) + a 2'-deoxyribonucleoside 5'-triphosphate = DNA(n+1) + diphosphate</text>
        <dbReference type="Rhea" id="RHEA:22508"/>
        <dbReference type="Rhea" id="RHEA-COMP:17339"/>
        <dbReference type="Rhea" id="RHEA-COMP:17340"/>
        <dbReference type="ChEBI" id="CHEBI:33019"/>
        <dbReference type="ChEBI" id="CHEBI:61560"/>
        <dbReference type="ChEBI" id="CHEBI:173112"/>
        <dbReference type="EC" id="2.7.7.7"/>
    </reaction>
</comment>
<evidence type="ECO:0000259" key="9">
    <source>
        <dbReference type="SMART" id="SM00278"/>
    </source>
</evidence>
<reference evidence="12 13" key="1">
    <citation type="submission" date="2024-06" db="EMBL/GenBank/DDBJ databases">
        <title>Genomic Encyclopedia of Type Strains, Phase IV (KMG-IV): sequencing the most valuable type-strain genomes for metagenomic binning, comparative biology and taxonomic classification.</title>
        <authorList>
            <person name="Goeker M."/>
        </authorList>
    </citation>
    <scope>NUCLEOTIDE SEQUENCE [LARGE SCALE GENOMIC DNA]</scope>
    <source>
        <strain evidence="12 13">DSM 23520</strain>
    </source>
</reference>
<dbReference type="InterPro" id="IPR002054">
    <property type="entry name" value="DNA-dir_DNA_pol_X"/>
</dbReference>
<dbReference type="PIRSF" id="PIRSF005047">
    <property type="entry name" value="UCP005047_YshC"/>
    <property type="match status" value="1"/>
</dbReference>
<evidence type="ECO:0000256" key="6">
    <source>
        <dbReference type="ARBA" id="ARBA00022705"/>
    </source>
</evidence>
<dbReference type="InterPro" id="IPR029398">
    <property type="entry name" value="PolB_thumb"/>
</dbReference>
<dbReference type="SUPFAM" id="SSF89550">
    <property type="entry name" value="PHP domain-like"/>
    <property type="match status" value="1"/>
</dbReference>
<dbReference type="InterPro" id="IPR022311">
    <property type="entry name" value="PolX-like"/>
</dbReference>
<evidence type="ECO:0000256" key="8">
    <source>
        <dbReference type="ARBA" id="ARBA00049244"/>
    </source>
</evidence>
<keyword evidence="4" id="KW-0808">Transferase</keyword>
<evidence type="ECO:0000256" key="4">
    <source>
        <dbReference type="ARBA" id="ARBA00022679"/>
    </source>
</evidence>
<feature type="domain" description="Helix-hairpin-helix DNA-binding motif class 1" evidence="9">
    <location>
        <begin position="88"/>
        <end position="107"/>
    </location>
</feature>
<dbReference type="InterPro" id="IPR043519">
    <property type="entry name" value="NT_sf"/>
</dbReference>
<name>A0ABV2KSN0_9BACI</name>
<dbReference type="SUPFAM" id="SSF81301">
    <property type="entry name" value="Nucleotidyltransferase"/>
    <property type="match status" value="1"/>
</dbReference>
<dbReference type="InterPro" id="IPR003583">
    <property type="entry name" value="Hlx-hairpin-Hlx_DNA-bd_motif"/>
</dbReference>
<dbReference type="Proteomes" id="UP001549167">
    <property type="component" value="Unassembled WGS sequence"/>
</dbReference>
<keyword evidence="3" id="KW-0237">DNA synthesis</keyword>
<proteinExistence type="predicted"/>
<dbReference type="SUPFAM" id="SSF158702">
    <property type="entry name" value="Sec63 N-terminal domain-like"/>
    <property type="match status" value="1"/>
</dbReference>
<evidence type="ECO:0000313" key="13">
    <source>
        <dbReference type="Proteomes" id="UP001549167"/>
    </source>
</evidence>
<comment type="caution">
    <text evidence="12">The sequence shown here is derived from an EMBL/GenBank/DDBJ whole genome shotgun (WGS) entry which is preliminary data.</text>
</comment>
<dbReference type="Pfam" id="PF14520">
    <property type="entry name" value="HHH_5"/>
    <property type="match status" value="1"/>
</dbReference>
<dbReference type="EMBL" id="JBEPMX010000002">
    <property type="protein sequence ID" value="MET3682591.1"/>
    <property type="molecule type" value="Genomic_DNA"/>
</dbReference>
<evidence type="ECO:0000313" key="12">
    <source>
        <dbReference type="EMBL" id="MET3682591.1"/>
    </source>
</evidence>
<dbReference type="SMART" id="SM00278">
    <property type="entry name" value="HhH1"/>
    <property type="match status" value="3"/>
</dbReference>
<dbReference type="Gene3D" id="1.10.150.110">
    <property type="entry name" value="DNA polymerase beta, N-terminal domain-like"/>
    <property type="match status" value="1"/>
</dbReference>
<dbReference type="InterPro" id="IPR037160">
    <property type="entry name" value="DNA_Pol_thumb_sf"/>
</dbReference>
<feature type="domain" description="Polymerase/histidinol phosphatase N-terminal" evidence="10">
    <location>
        <begin position="334"/>
        <end position="413"/>
    </location>
</feature>
<organism evidence="12 13">
    <name type="scientific">Alkalibacillus flavidus</name>
    <dbReference type="NCBI Taxonomy" id="546021"/>
    <lineage>
        <taxon>Bacteria</taxon>
        <taxon>Bacillati</taxon>
        <taxon>Bacillota</taxon>
        <taxon>Bacilli</taxon>
        <taxon>Bacillales</taxon>
        <taxon>Bacillaceae</taxon>
        <taxon>Alkalibacillus</taxon>
    </lineage>
</organism>
<dbReference type="CDD" id="cd07436">
    <property type="entry name" value="PHP_PolX"/>
    <property type="match status" value="1"/>
</dbReference>